<dbReference type="AlphaFoldDB" id="A0A1Y2CW95"/>
<evidence type="ECO:0000256" key="1">
    <source>
        <dbReference type="SAM" id="SignalP"/>
    </source>
</evidence>
<dbReference type="EMBL" id="MCGO01000005">
    <property type="protein sequence ID" value="ORY51291.1"/>
    <property type="molecule type" value="Genomic_DNA"/>
</dbReference>
<sequence length="105" mass="11624">MSTLTFILSLLLLILQILHLCTSKVSFMNEAKPLAILRRTNTTLKVSPNGPSIRGILFLSPATVQSEALMRSARNSSYLTPDSKNSSISSWFTLSKCQQIVNRNP</sequence>
<dbReference type="Proteomes" id="UP000193642">
    <property type="component" value="Unassembled WGS sequence"/>
</dbReference>
<accession>A0A1Y2CW95</accession>
<feature type="chain" id="PRO_5012192295" evidence="1">
    <location>
        <begin position="24"/>
        <end position="105"/>
    </location>
</feature>
<evidence type="ECO:0000313" key="3">
    <source>
        <dbReference type="Proteomes" id="UP000193642"/>
    </source>
</evidence>
<reference evidence="2 3" key="1">
    <citation type="submission" date="2016-07" db="EMBL/GenBank/DDBJ databases">
        <title>Pervasive Adenine N6-methylation of Active Genes in Fungi.</title>
        <authorList>
            <consortium name="DOE Joint Genome Institute"/>
            <person name="Mondo S.J."/>
            <person name="Dannebaum R.O."/>
            <person name="Kuo R.C."/>
            <person name="Labutti K."/>
            <person name="Haridas S."/>
            <person name="Kuo A."/>
            <person name="Salamov A."/>
            <person name="Ahrendt S.R."/>
            <person name="Lipzen A."/>
            <person name="Sullivan W."/>
            <person name="Andreopoulos W.B."/>
            <person name="Clum A."/>
            <person name="Lindquist E."/>
            <person name="Daum C."/>
            <person name="Ramamoorthy G.K."/>
            <person name="Gryganskyi A."/>
            <person name="Culley D."/>
            <person name="Magnuson J.K."/>
            <person name="James T.Y."/>
            <person name="O'Malley M.A."/>
            <person name="Stajich J.E."/>
            <person name="Spatafora J.W."/>
            <person name="Visel A."/>
            <person name="Grigoriev I.V."/>
        </authorList>
    </citation>
    <scope>NUCLEOTIDE SEQUENCE [LARGE SCALE GENOMIC DNA]</scope>
    <source>
        <strain evidence="2 3">JEL800</strain>
    </source>
</reference>
<protein>
    <submittedName>
        <fullName evidence="2">Uncharacterized protein</fullName>
    </submittedName>
</protein>
<proteinExistence type="predicted"/>
<evidence type="ECO:0000313" key="2">
    <source>
        <dbReference type="EMBL" id="ORY51291.1"/>
    </source>
</evidence>
<gene>
    <name evidence="2" type="ORF">BCR33DRAFT_733652</name>
</gene>
<organism evidence="2 3">
    <name type="scientific">Rhizoclosmatium globosum</name>
    <dbReference type="NCBI Taxonomy" id="329046"/>
    <lineage>
        <taxon>Eukaryota</taxon>
        <taxon>Fungi</taxon>
        <taxon>Fungi incertae sedis</taxon>
        <taxon>Chytridiomycota</taxon>
        <taxon>Chytridiomycota incertae sedis</taxon>
        <taxon>Chytridiomycetes</taxon>
        <taxon>Chytridiales</taxon>
        <taxon>Chytriomycetaceae</taxon>
        <taxon>Rhizoclosmatium</taxon>
    </lineage>
</organism>
<feature type="signal peptide" evidence="1">
    <location>
        <begin position="1"/>
        <end position="23"/>
    </location>
</feature>
<comment type="caution">
    <text evidence="2">The sequence shown here is derived from an EMBL/GenBank/DDBJ whole genome shotgun (WGS) entry which is preliminary data.</text>
</comment>
<name>A0A1Y2CW95_9FUNG</name>
<keyword evidence="1" id="KW-0732">Signal</keyword>
<keyword evidence="3" id="KW-1185">Reference proteome</keyword>